<organism evidence="3 4">
    <name type="scientific">Campylobacter portucalensis</name>
    <dbReference type="NCBI Taxonomy" id="2608384"/>
    <lineage>
        <taxon>Bacteria</taxon>
        <taxon>Pseudomonadati</taxon>
        <taxon>Campylobacterota</taxon>
        <taxon>Epsilonproteobacteria</taxon>
        <taxon>Campylobacterales</taxon>
        <taxon>Campylobacteraceae</taxon>
        <taxon>Campylobacter</taxon>
    </lineage>
</organism>
<reference evidence="3 4" key="1">
    <citation type="submission" date="2019-09" db="EMBL/GenBank/DDBJ databases">
        <authorList>
            <person name="Silva M."/>
            <person name="Pereira G."/>
            <person name="Lopes-Da-Costa L."/>
            <person name="Silva E."/>
        </authorList>
    </citation>
    <scope>NUCLEOTIDE SEQUENCE [LARGE SCALE GENOMIC DNA]</scope>
    <source>
        <strain evidence="3 4">FMV-PI01</strain>
    </source>
</reference>
<dbReference type="Gene3D" id="2.150.10.10">
    <property type="entry name" value="Serralysin-like metalloprotease, C-terminal"/>
    <property type="match status" value="1"/>
</dbReference>
<proteinExistence type="predicted"/>
<reference evidence="3 4" key="2">
    <citation type="submission" date="2020-03" db="EMBL/GenBank/DDBJ databases">
        <title>Campylobacter portucalensis sp. nov., a new species of Campylobacter isolated from the reproductive tract of bulls.</title>
        <authorList>
            <person name="Silva M.F."/>
            <person name="Pereira G."/>
            <person name="Carneiro C."/>
            <person name="Hemphill A."/>
            <person name="Mateus L."/>
            <person name="Lopes-Da-Costa L."/>
            <person name="Silva E."/>
        </authorList>
    </citation>
    <scope>NUCLEOTIDE SEQUENCE [LARGE SCALE GENOMIC DNA]</scope>
    <source>
        <strain evidence="3 4">FMV-PI01</strain>
    </source>
</reference>
<keyword evidence="2" id="KW-0964">Secreted</keyword>
<gene>
    <name evidence="3" type="ORF">F1B92_07695</name>
</gene>
<sequence length="224" mass="24595">MFFANRDYTINTLNGDDSIITKNGNDTIYAGSGNDSVDSGSGDDIIFGESGNDNIYGGDGNDTLMGGSGDDFLQGGEGNDTYIFNSKFDNDTVLNFKPNKDETDTIKFIDLKAKDLNFHRVFDGKDFSNDLLITTKNGSVKVQNFFDESSINENYKIDKIHTKDKILTPNEIKEILTKKSIYNDQIQAFNNQIQINGGFGDDILKASKSGTTLNGEMGNDIIIG</sequence>
<evidence type="ECO:0000313" key="3">
    <source>
        <dbReference type="EMBL" id="MSN97041.1"/>
    </source>
</evidence>
<dbReference type="InterPro" id="IPR018511">
    <property type="entry name" value="Hemolysin-typ_Ca-bd_CS"/>
</dbReference>
<dbReference type="PANTHER" id="PTHR38340:SF1">
    <property type="entry name" value="S-LAYER PROTEIN"/>
    <property type="match status" value="1"/>
</dbReference>
<dbReference type="Pfam" id="PF00353">
    <property type="entry name" value="HemolysinCabind"/>
    <property type="match status" value="3"/>
</dbReference>
<dbReference type="GO" id="GO:0005576">
    <property type="term" value="C:extracellular region"/>
    <property type="evidence" value="ECO:0007669"/>
    <property type="project" value="UniProtKB-SubCell"/>
</dbReference>
<evidence type="ECO:0000256" key="2">
    <source>
        <dbReference type="ARBA" id="ARBA00022525"/>
    </source>
</evidence>
<dbReference type="AlphaFoldDB" id="A0A6L5WMZ5"/>
<dbReference type="PROSITE" id="PS00330">
    <property type="entry name" value="HEMOLYSIN_CALCIUM"/>
    <property type="match status" value="3"/>
</dbReference>
<comment type="caution">
    <text evidence="3">The sequence shown here is derived from an EMBL/GenBank/DDBJ whole genome shotgun (WGS) entry which is preliminary data.</text>
</comment>
<name>A0A6L5WMZ5_9BACT</name>
<dbReference type="PRINTS" id="PR00313">
    <property type="entry name" value="CABNDNGRPT"/>
</dbReference>
<dbReference type="Proteomes" id="UP000476338">
    <property type="component" value="Unassembled WGS sequence"/>
</dbReference>
<dbReference type="PANTHER" id="PTHR38340">
    <property type="entry name" value="S-LAYER PROTEIN"/>
    <property type="match status" value="1"/>
</dbReference>
<evidence type="ECO:0008006" key="5">
    <source>
        <dbReference type="Google" id="ProtNLM"/>
    </source>
</evidence>
<dbReference type="InterPro" id="IPR001343">
    <property type="entry name" value="Hemolysn_Ca-bd"/>
</dbReference>
<dbReference type="EMBL" id="VWSJ01000035">
    <property type="protein sequence ID" value="MSN97041.1"/>
    <property type="molecule type" value="Genomic_DNA"/>
</dbReference>
<feature type="non-terminal residue" evidence="3">
    <location>
        <position position="224"/>
    </location>
</feature>
<keyword evidence="4" id="KW-1185">Reference proteome</keyword>
<accession>A0A6L5WMZ5</accession>
<dbReference type="InterPro" id="IPR050557">
    <property type="entry name" value="RTX_toxin/Mannuronan_C5-epim"/>
</dbReference>
<comment type="subcellular location">
    <subcellularLocation>
        <location evidence="1">Secreted</location>
    </subcellularLocation>
</comment>
<protein>
    <recommendedName>
        <fullName evidence="5">Calcium-binding protein</fullName>
    </recommendedName>
</protein>
<evidence type="ECO:0000313" key="4">
    <source>
        <dbReference type="Proteomes" id="UP000476338"/>
    </source>
</evidence>
<evidence type="ECO:0000256" key="1">
    <source>
        <dbReference type="ARBA" id="ARBA00004613"/>
    </source>
</evidence>
<dbReference type="SUPFAM" id="SSF51120">
    <property type="entry name" value="beta-Roll"/>
    <property type="match status" value="2"/>
</dbReference>
<dbReference type="GO" id="GO:0005509">
    <property type="term" value="F:calcium ion binding"/>
    <property type="evidence" value="ECO:0007669"/>
    <property type="project" value="InterPro"/>
</dbReference>
<dbReference type="InterPro" id="IPR011049">
    <property type="entry name" value="Serralysin-like_metalloprot_C"/>
</dbReference>